<dbReference type="EMBL" id="NIRS01000006">
    <property type="protein sequence ID" value="PPK36422.1"/>
    <property type="molecule type" value="Genomic_DNA"/>
</dbReference>
<dbReference type="Proteomes" id="UP000238541">
    <property type="component" value="Unassembled WGS sequence"/>
</dbReference>
<gene>
    <name evidence="1" type="ORF">CD175_22665</name>
</gene>
<accession>A0A2S6FG73</accession>
<organism evidence="1 2">
    <name type="scientific">Pseudomonas laurylsulfatiphila</name>
    <dbReference type="NCBI Taxonomy" id="2011015"/>
    <lineage>
        <taxon>Bacteria</taxon>
        <taxon>Pseudomonadati</taxon>
        <taxon>Pseudomonadota</taxon>
        <taxon>Gammaproteobacteria</taxon>
        <taxon>Pseudomonadales</taxon>
        <taxon>Pseudomonadaceae</taxon>
        <taxon>Pseudomonas</taxon>
    </lineage>
</organism>
<keyword evidence="2" id="KW-1185">Reference proteome</keyword>
<sequence>MDNNGPIHAPHIIAQTEYEAGDFSFSASASKFPDKYTVMTINIANNTNGPIRLLKAGWDLTGTSLSDFEIEKNDEETLELPYFQDFSSNGLYYKKRNFPPILQEFSYITEDGLICTLAIQLTVSVGYGFLHPTLNPIWTKKITRSGNSSSPYKVTANITNKDEEAPFSFSVDLIIG</sequence>
<proteinExistence type="predicted"/>
<reference evidence="2" key="1">
    <citation type="submission" date="2017-06" db="EMBL/GenBank/DDBJ databases">
        <authorList>
            <person name="Furmanczyk E.M."/>
        </authorList>
    </citation>
    <scope>NUCLEOTIDE SEQUENCE [LARGE SCALE GENOMIC DNA]</scope>
    <source>
        <strain evidence="2">AP3_16</strain>
    </source>
</reference>
<dbReference type="RefSeq" id="WP_104450595.1">
    <property type="nucleotide sequence ID" value="NZ_NIRS01000006.1"/>
</dbReference>
<protein>
    <submittedName>
        <fullName evidence="1">Uncharacterized protein</fullName>
    </submittedName>
</protein>
<evidence type="ECO:0000313" key="1">
    <source>
        <dbReference type="EMBL" id="PPK36422.1"/>
    </source>
</evidence>
<comment type="caution">
    <text evidence="1">The sequence shown here is derived from an EMBL/GenBank/DDBJ whole genome shotgun (WGS) entry which is preliminary data.</text>
</comment>
<evidence type="ECO:0000313" key="2">
    <source>
        <dbReference type="Proteomes" id="UP000238541"/>
    </source>
</evidence>
<name>A0A2S6FG73_9PSED</name>
<dbReference type="AlphaFoldDB" id="A0A2S6FG73"/>